<dbReference type="AlphaFoldDB" id="A0AA37HVU3"/>
<dbReference type="EMBL" id="BPTR01000001">
    <property type="protein sequence ID" value="GJG26567.1"/>
    <property type="molecule type" value="Genomic_DNA"/>
</dbReference>
<keyword evidence="3" id="KW-1133">Transmembrane helix</keyword>
<sequence>MKDKISVITVVYNDAANIRNTIESYFSQTWEEKEYIVIDGGSTDGTKDIIAEYADRIAFWCSEKDGGIYDAMNKGISHATGTWINILNSGDNFAFNTSLEDTITAVDPNQADVIYTNCISRSGVVETKIIAPDDTSLLRKYPIYRHGASLTRTSVQKQFLFDLSRKKDLEYSLDWNMIFSIYTAGYRFLKADTFLQVYDAEGASAHRFKSYWYNYKITSNGKFSLPAFLFFLRTSCINPILDNKFTADVKKWIRAFLFEFIVNEILPMIPFWAIRKTILKLCRMKIGKNSFINLKSYFMAPSRLKIGDYTHINRGCTLDARGFITIGNNVSISHGVSIFTGSHDKDSHTFREIDHPIIIEDYVWIGANATILQNITIGKGAIVCAGSVVNRDVEPYTIVGGVPAQKKGQRSSNLDYHCIWDCPFT</sequence>
<dbReference type="SUPFAM" id="SSF53448">
    <property type="entry name" value="Nucleotide-diphospho-sugar transferases"/>
    <property type="match status" value="1"/>
</dbReference>
<name>A0AA37HVU3_SEGBR</name>
<dbReference type="PANTHER" id="PTHR23416">
    <property type="entry name" value="SIALIC ACID SYNTHASE-RELATED"/>
    <property type="match status" value="1"/>
</dbReference>
<keyword evidence="2" id="KW-0808">Transferase</keyword>
<dbReference type="CDD" id="cd04647">
    <property type="entry name" value="LbH_MAT_like"/>
    <property type="match status" value="1"/>
</dbReference>
<dbReference type="RefSeq" id="WP_006281811.1">
    <property type="nucleotide sequence ID" value="NZ_BPTR01000001.1"/>
</dbReference>
<dbReference type="SUPFAM" id="SSF51161">
    <property type="entry name" value="Trimeric LpxA-like enzymes"/>
    <property type="match status" value="1"/>
</dbReference>
<keyword evidence="3" id="KW-0472">Membrane</keyword>
<dbReference type="InterPro" id="IPR001173">
    <property type="entry name" value="Glyco_trans_2-like"/>
</dbReference>
<dbReference type="Proteomes" id="UP000887043">
    <property type="component" value="Unassembled WGS sequence"/>
</dbReference>
<evidence type="ECO:0000259" key="4">
    <source>
        <dbReference type="Pfam" id="PF00535"/>
    </source>
</evidence>
<dbReference type="GO" id="GO:0005829">
    <property type="term" value="C:cytosol"/>
    <property type="evidence" value="ECO:0007669"/>
    <property type="project" value="TreeGrafter"/>
</dbReference>
<evidence type="ECO:0000256" key="1">
    <source>
        <dbReference type="ARBA" id="ARBA00007274"/>
    </source>
</evidence>
<dbReference type="Gene3D" id="3.90.550.10">
    <property type="entry name" value="Spore Coat Polysaccharide Biosynthesis Protein SpsA, Chain A"/>
    <property type="match status" value="1"/>
</dbReference>
<keyword evidence="3" id="KW-0812">Transmembrane</keyword>
<feature type="transmembrane region" description="Helical" evidence="3">
    <location>
        <begin position="253"/>
        <end position="274"/>
    </location>
</feature>
<evidence type="ECO:0000256" key="2">
    <source>
        <dbReference type="ARBA" id="ARBA00022679"/>
    </source>
</evidence>
<dbReference type="InterPro" id="IPR001451">
    <property type="entry name" value="Hexapep"/>
</dbReference>
<dbReference type="Pfam" id="PF00132">
    <property type="entry name" value="Hexapep"/>
    <property type="match status" value="1"/>
</dbReference>
<organism evidence="5 6">
    <name type="scientific">Segatella bryantii</name>
    <name type="common">Prevotella bryantii</name>
    <dbReference type="NCBI Taxonomy" id="77095"/>
    <lineage>
        <taxon>Bacteria</taxon>
        <taxon>Pseudomonadati</taxon>
        <taxon>Bacteroidota</taxon>
        <taxon>Bacteroidia</taxon>
        <taxon>Bacteroidales</taxon>
        <taxon>Prevotellaceae</taxon>
        <taxon>Segatella</taxon>
    </lineage>
</organism>
<evidence type="ECO:0000313" key="6">
    <source>
        <dbReference type="Proteomes" id="UP000887043"/>
    </source>
</evidence>
<protein>
    <recommendedName>
        <fullName evidence="4">Glycosyltransferase 2-like domain-containing protein</fullName>
    </recommendedName>
</protein>
<dbReference type="InterPro" id="IPR011004">
    <property type="entry name" value="Trimer_LpxA-like_sf"/>
</dbReference>
<accession>A0AA37HVU3</accession>
<feature type="domain" description="Glycosyltransferase 2-like" evidence="4">
    <location>
        <begin position="6"/>
        <end position="127"/>
    </location>
</feature>
<dbReference type="PANTHER" id="PTHR23416:SF23">
    <property type="entry name" value="ACETYLTRANSFERASE C18B11.09C-RELATED"/>
    <property type="match status" value="1"/>
</dbReference>
<evidence type="ECO:0000256" key="3">
    <source>
        <dbReference type="SAM" id="Phobius"/>
    </source>
</evidence>
<dbReference type="Pfam" id="PF00535">
    <property type="entry name" value="Glycos_transf_2"/>
    <property type="match status" value="1"/>
</dbReference>
<evidence type="ECO:0000313" key="5">
    <source>
        <dbReference type="EMBL" id="GJG26567.1"/>
    </source>
</evidence>
<proteinExistence type="inferred from homology"/>
<dbReference type="Gene3D" id="2.160.10.10">
    <property type="entry name" value="Hexapeptide repeat proteins"/>
    <property type="match status" value="1"/>
</dbReference>
<comment type="similarity">
    <text evidence="1">Belongs to the transferase hexapeptide repeat family.</text>
</comment>
<dbReference type="GO" id="GO:0008374">
    <property type="term" value="F:O-acyltransferase activity"/>
    <property type="evidence" value="ECO:0007669"/>
    <property type="project" value="TreeGrafter"/>
</dbReference>
<dbReference type="InterPro" id="IPR029044">
    <property type="entry name" value="Nucleotide-diphossugar_trans"/>
</dbReference>
<comment type="caution">
    <text evidence="5">The sequence shown here is derived from an EMBL/GenBank/DDBJ whole genome shotgun (WGS) entry which is preliminary data.</text>
</comment>
<reference evidence="5" key="1">
    <citation type="submission" date="2021-08" db="EMBL/GenBank/DDBJ databases">
        <title>Prevotella lacticifex sp. nov., isolated from rumen of cow.</title>
        <authorList>
            <person name="Shinkai T."/>
            <person name="Ikeyama N."/>
            <person name="Kumagai M."/>
            <person name="Ohmori H."/>
            <person name="Sakamoto M."/>
            <person name="Ohkuma M."/>
            <person name="Mitsumori M."/>
        </authorList>
    </citation>
    <scope>NUCLEOTIDE SEQUENCE</scope>
    <source>
        <strain evidence="5">DSM 11371</strain>
    </source>
</reference>
<dbReference type="InterPro" id="IPR051159">
    <property type="entry name" value="Hexapeptide_acetyltransf"/>
</dbReference>
<gene>
    <name evidence="5" type="ORF">PRRU23_02670</name>
</gene>